<evidence type="ECO:0000313" key="5">
    <source>
        <dbReference type="EMBL" id="CAF3538124.1"/>
    </source>
</evidence>
<feature type="region of interest" description="Disordered" evidence="2">
    <location>
        <begin position="635"/>
        <end position="687"/>
    </location>
</feature>
<feature type="domain" description="Suppressor APC" evidence="3">
    <location>
        <begin position="141"/>
        <end position="221"/>
    </location>
</feature>
<dbReference type="OrthoDB" id="10035013at2759"/>
<dbReference type="Pfam" id="PF25825">
    <property type="entry name" value="SAPC2_N"/>
    <property type="match status" value="1"/>
</dbReference>
<sequence length="721" mass="82067">MECINRSIRLKTKCCSLIQSQFTNMYQKSSSILLVDSCQQSKGPLSNIVKDDLELLDKMIDKIQQCTLCASMNGGQHNRLSTSATTITDLPTTKIIHDYSAKTGISLGERTPPSPKSTISKIQHEYLYKFELPQQQTATTLPLKFVSSLKQLFSILDKTNSGRVNIDVFKRYWPPLTSTTTDDGTNEIPFDLIEQLEQESKLYNNQITFELLLTVIEKSLHSLKIPANYTSSSTSSLSSLSVTASVKHQSSNTTQQKIVKNHNIPYRPSSFSFNSTVSDISQRQQHRYRLETDIQQREKERQPPALHKMKNNFLNDGHMEEDGEDDSSGHSSNNQSLFSPRLIKNFNHKQLKKSLSIKQQIHVPKPVKIIRKEQNDVSHNTTIPTQNGKHYSQHHPPPISFQRNVKHNNGLSMTNSKQQSAQLYRSTSTMQSSSCNKPLGNQQQRKKASFHVNPVYSSYNENRDYSTKNANTNGNSYYSSSNQMETTEQKKQILSQQTQTLPSILANHNDNSNLNADAPTLLNHYINGHNPLRVLPSSDNRRNTIQCNDIDFSVIRAMKRFEIERDLLLQTCDTMERVKCFLTDKLSEMKEKQRYYCLKLSTSQFTGITAEPVYNRDLVADLLKLAHNVLNEAQYDTKKSDQSSSSQSSSSFGGSPQVTNNGITSYHSQSNHYQQSQSTPLVNPDNNNVVKIKNDRINQLENEKRIIIQELIELRKMSKKK</sequence>
<evidence type="ECO:0000256" key="1">
    <source>
        <dbReference type="SAM" id="Coils"/>
    </source>
</evidence>
<dbReference type="Proteomes" id="UP000663829">
    <property type="component" value="Unassembled WGS sequence"/>
</dbReference>
<dbReference type="EMBL" id="CAJOBC010000108">
    <property type="protein sequence ID" value="CAF3538124.1"/>
    <property type="molecule type" value="Genomic_DNA"/>
</dbReference>
<evidence type="ECO:0000313" key="4">
    <source>
        <dbReference type="EMBL" id="CAF0757632.1"/>
    </source>
</evidence>
<dbReference type="EMBL" id="CAJNOQ010000108">
    <property type="protein sequence ID" value="CAF0757632.1"/>
    <property type="molecule type" value="Genomic_DNA"/>
</dbReference>
<feature type="region of interest" description="Disordered" evidence="2">
    <location>
        <begin position="405"/>
        <end position="448"/>
    </location>
</feature>
<keyword evidence="6" id="KW-1185">Reference proteome</keyword>
<protein>
    <recommendedName>
        <fullName evidence="3">Suppressor APC domain-containing protein</fullName>
    </recommendedName>
</protein>
<evidence type="ECO:0000256" key="2">
    <source>
        <dbReference type="SAM" id="MobiDB-lite"/>
    </source>
</evidence>
<dbReference type="PANTHER" id="PTHR14907">
    <property type="entry name" value="FI14130P"/>
    <property type="match status" value="1"/>
</dbReference>
<keyword evidence="1" id="KW-0175">Coiled coil</keyword>
<dbReference type="InterPro" id="IPR026828">
    <property type="entry name" value="SAPC2_1/2"/>
</dbReference>
<dbReference type="Proteomes" id="UP000681722">
    <property type="component" value="Unassembled WGS sequence"/>
</dbReference>
<gene>
    <name evidence="4" type="ORF">GPM918_LOCUS1202</name>
    <name evidence="5" type="ORF">SRO942_LOCUS1202</name>
</gene>
<evidence type="ECO:0000313" key="6">
    <source>
        <dbReference type="Proteomes" id="UP000663829"/>
    </source>
</evidence>
<reference evidence="4" key="1">
    <citation type="submission" date="2021-02" db="EMBL/GenBank/DDBJ databases">
        <authorList>
            <person name="Nowell W R."/>
        </authorList>
    </citation>
    <scope>NUCLEOTIDE SEQUENCE</scope>
</reference>
<evidence type="ECO:0000259" key="3">
    <source>
        <dbReference type="Pfam" id="PF25825"/>
    </source>
</evidence>
<feature type="region of interest" description="Disordered" evidence="2">
    <location>
        <begin position="295"/>
        <end position="337"/>
    </location>
</feature>
<dbReference type="AlphaFoldDB" id="A0A813PSE8"/>
<comment type="caution">
    <text evidence="4">The sequence shown here is derived from an EMBL/GenBank/DDBJ whole genome shotgun (WGS) entry which is preliminary data.</text>
</comment>
<feature type="compositionally biased region" description="Low complexity" evidence="2">
    <location>
        <begin position="665"/>
        <end position="678"/>
    </location>
</feature>
<dbReference type="InterPro" id="IPR057953">
    <property type="entry name" value="SAPC2_N"/>
</dbReference>
<organism evidence="4 6">
    <name type="scientific">Didymodactylos carnosus</name>
    <dbReference type="NCBI Taxonomy" id="1234261"/>
    <lineage>
        <taxon>Eukaryota</taxon>
        <taxon>Metazoa</taxon>
        <taxon>Spiralia</taxon>
        <taxon>Gnathifera</taxon>
        <taxon>Rotifera</taxon>
        <taxon>Eurotatoria</taxon>
        <taxon>Bdelloidea</taxon>
        <taxon>Philodinida</taxon>
        <taxon>Philodinidae</taxon>
        <taxon>Didymodactylos</taxon>
    </lineage>
</organism>
<feature type="coiled-coil region" evidence="1">
    <location>
        <begin position="690"/>
        <end position="717"/>
    </location>
</feature>
<feature type="compositionally biased region" description="Low complexity" evidence="2">
    <location>
        <begin position="642"/>
        <end position="655"/>
    </location>
</feature>
<accession>A0A813PSE8</accession>
<proteinExistence type="predicted"/>
<name>A0A813PSE8_9BILA</name>
<dbReference type="PANTHER" id="PTHR14907:SF2">
    <property type="entry name" value="SUPPRESSOR APC DOMAIN-CONTAINING PROTEIN 2"/>
    <property type="match status" value="1"/>
</dbReference>
<feature type="compositionally biased region" description="Polar residues" evidence="2">
    <location>
        <begin position="405"/>
        <end position="443"/>
    </location>
</feature>